<sequence>MSAKEFASQLKATIQDIKGKGTAAIYCDNLIAYLDEVANSPSVMVSPAELEQYKAQLQLEVERNKNEHASGLEMFRSVITAGQNAIRSSFLLNGGAAIALLAFISKLTENQKDKVALFADSLSPFVLGVLAITVTSGFTYLSQWFYATDGGGWKVKTGLWLNVAAIVIGLSSYGFFIWGMCKGVCRLSDLRITSPCTRRATRRGSTSQSHGLNPARHSQRPAWANASTISVGSDWTGQERLRHHRHQNGIRFIPSSI</sequence>
<keyword evidence="2" id="KW-1133">Transmembrane helix</keyword>
<protein>
    <submittedName>
        <fullName evidence="3">Uncharacterized protein</fullName>
    </submittedName>
</protein>
<accession>A0A1I7ICF2</accession>
<feature type="transmembrane region" description="Helical" evidence="2">
    <location>
        <begin position="159"/>
        <end position="181"/>
    </location>
</feature>
<feature type="transmembrane region" description="Helical" evidence="2">
    <location>
        <begin position="125"/>
        <end position="147"/>
    </location>
</feature>
<dbReference type="EMBL" id="FPBL01000008">
    <property type="protein sequence ID" value="SFU70629.1"/>
    <property type="molecule type" value="Genomic_DNA"/>
</dbReference>
<reference evidence="3 4" key="1">
    <citation type="submission" date="2016-10" db="EMBL/GenBank/DDBJ databases">
        <authorList>
            <person name="de Groot N.N."/>
        </authorList>
    </citation>
    <scope>NUCLEOTIDE SEQUENCE [LARGE SCALE GENOMIC DNA]</scope>
    <source>
        <strain evidence="3 4">Nm24</strain>
    </source>
</reference>
<organism evidence="3 4">
    <name type="scientific">Nitrosomonas eutropha</name>
    <dbReference type="NCBI Taxonomy" id="916"/>
    <lineage>
        <taxon>Bacteria</taxon>
        <taxon>Pseudomonadati</taxon>
        <taxon>Pseudomonadota</taxon>
        <taxon>Betaproteobacteria</taxon>
        <taxon>Nitrosomonadales</taxon>
        <taxon>Nitrosomonadaceae</taxon>
        <taxon>Nitrosomonas</taxon>
    </lineage>
</organism>
<gene>
    <name evidence="3" type="ORF">SAMN05216339_10813</name>
</gene>
<name>A0A1I7ICF2_9PROT</name>
<evidence type="ECO:0000256" key="2">
    <source>
        <dbReference type="SAM" id="Phobius"/>
    </source>
</evidence>
<keyword evidence="2" id="KW-0472">Membrane</keyword>
<feature type="transmembrane region" description="Helical" evidence="2">
    <location>
        <begin position="85"/>
        <end position="104"/>
    </location>
</feature>
<evidence type="ECO:0000313" key="3">
    <source>
        <dbReference type="EMBL" id="SFU70629.1"/>
    </source>
</evidence>
<dbReference type="RefSeq" id="WP_177217856.1">
    <property type="nucleotide sequence ID" value="NZ_FPBL01000008.1"/>
</dbReference>
<evidence type="ECO:0000256" key="1">
    <source>
        <dbReference type="SAM" id="MobiDB-lite"/>
    </source>
</evidence>
<feature type="region of interest" description="Disordered" evidence="1">
    <location>
        <begin position="199"/>
        <end position="222"/>
    </location>
</feature>
<dbReference type="Proteomes" id="UP000183926">
    <property type="component" value="Unassembled WGS sequence"/>
</dbReference>
<keyword evidence="2" id="KW-0812">Transmembrane</keyword>
<evidence type="ECO:0000313" key="4">
    <source>
        <dbReference type="Proteomes" id="UP000183926"/>
    </source>
</evidence>
<proteinExistence type="predicted"/>
<dbReference type="AlphaFoldDB" id="A0A1I7ICF2"/>